<accession>A0AAD5P2C7</accession>
<evidence type="ECO:0000256" key="1">
    <source>
        <dbReference type="SAM" id="Phobius"/>
    </source>
</evidence>
<keyword evidence="1" id="KW-0812">Transmembrane</keyword>
<dbReference type="EMBL" id="JAJSOW010000003">
    <property type="protein sequence ID" value="KAI9197005.1"/>
    <property type="molecule type" value="Genomic_DNA"/>
</dbReference>
<keyword evidence="1" id="KW-0472">Membrane</keyword>
<evidence type="ECO:0000313" key="2">
    <source>
        <dbReference type="EMBL" id="KAI9197005.1"/>
    </source>
</evidence>
<feature type="transmembrane region" description="Helical" evidence="1">
    <location>
        <begin position="105"/>
        <end position="121"/>
    </location>
</feature>
<sequence length="127" mass="14833">MVWEVTMLGFFQLQEMVPAIGYGGSAGFFMKIHEDPRDGSGQGIGNRNAQERFQRSSETVSRYFDMMLDILYEMAKVMIKPLDLKFRSTPQEILSDYRYMHHFKILIWILINLVFQILVMNCPELDG</sequence>
<gene>
    <name evidence="2" type="ORF">LWI28_028946</name>
</gene>
<dbReference type="Proteomes" id="UP001064489">
    <property type="component" value="Chromosome 1"/>
</dbReference>
<comment type="caution">
    <text evidence="2">The sequence shown here is derived from an EMBL/GenBank/DDBJ whole genome shotgun (WGS) entry which is preliminary data.</text>
</comment>
<keyword evidence="1" id="KW-1133">Transmembrane helix</keyword>
<organism evidence="2 3">
    <name type="scientific">Acer negundo</name>
    <name type="common">Box elder</name>
    <dbReference type="NCBI Taxonomy" id="4023"/>
    <lineage>
        <taxon>Eukaryota</taxon>
        <taxon>Viridiplantae</taxon>
        <taxon>Streptophyta</taxon>
        <taxon>Embryophyta</taxon>
        <taxon>Tracheophyta</taxon>
        <taxon>Spermatophyta</taxon>
        <taxon>Magnoliopsida</taxon>
        <taxon>eudicotyledons</taxon>
        <taxon>Gunneridae</taxon>
        <taxon>Pentapetalae</taxon>
        <taxon>rosids</taxon>
        <taxon>malvids</taxon>
        <taxon>Sapindales</taxon>
        <taxon>Sapindaceae</taxon>
        <taxon>Hippocastanoideae</taxon>
        <taxon>Acereae</taxon>
        <taxon>Acer</taxon>
    </lineage>
</organism>
<proteinExistence type="predicted"/>
<reference evidence="2" key="1">
    <citation type="journal article" date="2022" name="Plant J.">
        <title>Strategies of tolerance reflected in two North American maple genomes.</title>
        <authorList>
            <person name="McEvoy S.L."/>
            <person name="Sezen U.U."/>
            <person name="Trouern-Trend A."/>
            <person name="McMahon S.M."/>
            <person name="Schaberg P.G."/>
            <person name="Yang J."/>
            <person name="Wegrzyn J.L."/>
            <person name="Swenson N.G."/>
        </authorList>
    </citation>
    <scope>NUCLEOTIDE SEQUENCE</scope>
    <source>
        <strain evidence="2">91603</strain>
    </source>
</reference>
<reference evidence="2" key="2">
    <citation type="submission" date="2023-02" db="EMBL/GenBank/DDBJ databases">
        <authorList>
            <person name="Swenson N.G."/>
            <person name="Wegrzyn J.L."/>
            <person name="Mcevoy S.L."/>
        </authorList>
    </citation>
    <scope>NUCLEOTIDE SEQUENCE</scope>
    <source>
        <strain evidence="2">91603</strain>
        <tissue evidence="2">Leaf</tissue>
    </source>
</reference>
<dbReference type="AlphaFoldDB" id="A0AAD5P2C7"/>
<evidence type="ECO:0000313" key="3">
    <source>
        <dbReference type="Proteomes" id="UP001064489"/>
    </source>
</evidence>
<keyword evidence="3" id="KW-1185">Reference proteome</keyword>
<name>A0AAD5P2C7_ACENE</name>
<protein>
    <submittedName>
        <fullName evidence="2">Uncharacterized protein</fullName>
    </submittedName>
</protein>